<dbReference type="Gene3D" id="3.90.25.10">
    <property type="entry name" value="UDP-galactose 4-epimerase, domain 1"/>
    <property type="match status" value="1"/>
</dbReference>
<gene>
    <name evidence="1" type="ORF">METZ01_LOCUS369168</name>
</gene>
<dbReference type="EMBL" id="UINC01133402">
    <property type="protein sequence ID" value="SVD16314.1"/>
    <property type="molecule type" value="Genomic_DNA"/>
</dbReference>
<dbReference type="AlphaFoldDB" id="A0A382T2D0"/>
<protein>
    <recommendedName>
        <fullName evidence="2">NAD(P)-binding domain-containing protein</fullName>
    </recommendedName>
</protein>
<accession>A0A382T2D0</accession>
<name>A0A382T2D0_9ZZZZ</name>
<reference evidence="1" key="1">
    <citation type="submission" date="2018-05" db="EMBL/GenBank/DDBJ databases">
        <authorList>
            <person name="Lanie J.A."/>
            <person name="Ng W.-L."/>
            <person name="Kazmierczak K.M."/>
            <person name="Andrzejewski T.M."/>
            <person name="Davidsen T.M."/>
            <person name="Wayne K.J."/>
            <person name="Tettelin H."/>
            <person name="Glass J.I."/>
            <person name="Rusch D."/>
            <person name="Podicherti R."/>
            <person name="Tsui H.-C.T."/>
            <person name="Winkler M.E."/>
        </authorList>
    </citation>
    <scope>NUCLEOTIDE SEQUENCE</scope>
</reference>
<dbReference type="InterPro" id="IPR036291">
    <property type="entry name" value="NAD(P)-bd_dom_sf"/>
</dbReference>
<evidence type="ECO:0008006" key="2">
    <source>
        <dbReference type="Google" id="ProtNLM"/>
    </source>
</evidence>
<dbReference type="SUPFAM" id="SSF51735">
    <property type="entry name" value="NAD(P)-binding Rossmann-fold domains"/>
    <property type="match status" value="1"/>
</dbReference>
<evidence type="ECO:0000313" key="1">
    <source>
        <dbReference type="EMBL" id="SVD16314.1"/>
    </source>
</evidence>
<proteinExistence type="predicted"/>
<sequence>MFADNSKAENILNWKPKVSFEKGLIKTIEWFRKYHDVFIDEKSSLIRLSQ</sequence>
<organism evidence="1">
    <name type="scientific">marine metagenome</name>
    <dbReference type="NCBI Taxonomy" id="408172"/>
    <lineage>
        <taxon>unclassified sequences</taxon>
        <taxon>metagenomes</taxon>
        <taxon>ecological metagenomes</taxon>
    </lineage>
</organism>